<dbReference type="PANTHER" id="PTHR39201">
    <property type="entry name" value="EXPORTED PROTEIN-RELATED"/>
    <property type="match status" value="1"/>
</dbReference>
<feature type="domain" description="Flavodoxin-like" evidence="1">
    <location>
        <begin position="1"/>
        <end position="133"/>
    </location>
</feature>
<gene>
    <name evidence="2" type="ORF">FGL89_03185</name>
</gene>
<dbReference type="InterPro" id="IPR029039">
    <property type="entry name" value="Flavoprotein-like_sf"/>
</dbReference>
<dbReference type="EMBL" id="CP042374">
    <property type="protein sequence ID" value="QEA33222.1"/>
    <property type="molecule type" value="Genomic_DNA"/>
</dbReference>
<dbReference type="Pfam" id="PF12682">
    <property type="entry name" value="Flavodoxin_4"/>
    <property type="match status" value="1"/>
</dbReference>
<dbReference type="Gene3D" id="3.40.50.360">
    <property type="match status" value="1"/>
</dbReference>
<dbReference type="InterPro" id="IPR008254">
    <property type="entry name" value="Flavodoxin/NO_synth"/>
</dbReference>
<dbReference type="RefSeq" id="WP_014973841.1">
    <property type="nucleotide sequence ID" value="NZ_BPKR01000007.1"/>
</dbReference>
<accession>A0AAE6IKJ5</accession>
<dbReference type="PROSITE" id="PS50902">
    <property type="entry name" value="FLAVODOXIN_LIKE"/>
    <property type="match status" value="1"/>
</dbReference>
<dbReference type="Proteomes" id="UP000321332">
    <property type="component" value="Chromosome"/>
</dbReference>
<sequence>MIIYYSLSGHTKAVATQISEKTGDRLYEIELDKPYKNNPLMMVRFTKEKMTGVIPMVKKIDMIDDIIYLGYPIWGKDMSLAMQGFLKANDLSGKTIKPFITSDTSELEISLSTLKKLAPHASIDANFKPENIE</sequence>
<evidence type="ECO:0000259" key="1">
    <source>
        <dbReference type="PROSITE" id="PS50902"/>
    </source>
</evidence>
<protein>
    <submittedName>
        <fullName evidence="2">Flavodoxin</fullName>
    </submittedName>
</protein>
<name>A0AAE6IKJ5_LEUCA</name>
<organism evidence="2 3">
    <name type="scientific">Leuconostoc carnosum</name>
    <dbReference type="NCBI Taxonomy" id="1252"/>
    <lineage>
        <taxon>Bacteria</taxon>
        <taxon>Bacillati</taxon>
        <taxon>Bacillota</taxon>
        <taxon>Bacilli</taxon>
        <taxon>Lactobacillales</taxon>
        <taxon>Lactobacillaceae</taxon>
        <taxon>Leuconostoc</taxon>
    </lineage>
</organism>
<reference evidence="2 3" key="1">
    <citation type="submission" date="2019-06" db="EMBL/GenBank/DDBJ databases">
        <title>Genome analyses of bacteria isolated from kimchi.</title>
        <authorList>
            <person name="Lee S."/>
            <person name="Ahn S."/>
            <person name="Roh S."/>
        </authorList>
    </citation>
    <scope>NUCLEOTIDE SEQUENCE [LARGE SCALE GENOMIC DNA]</scope>
    <source>
        <strain evidence="2 3">CBA3620</strain>
    </source>
</reference>
<evidence type="ECO:0000313" key="2">
    <source>
        <dbReference type="EMBL" id="QEA33222.1"/>
    </source>
</evidence>
<dbReference type="GO" id="GO:0010181">
    <property type="term" value="F:FMN binding"/>
    <property type="evidence" value="ECO:0007669"/>
    <property type="project" value="InterPro"/>
</dbReference>
<dbReference type="OMA" id="FLGFPNW"/>
<dbReference type="GeneID" id="61186734"/>
<evidence type="ECO:0000313" key="3">
    <source>
        <dbReference type="Proteomes" id="UP000321332"/>
    </source>
</evidence>
<proteinExistence type="predicted"/>
<dbReference type="PANTHER" id="PTHR39201:SF1">
    <property type="entry name" value="FLAVODOXIN-LIKE DOMAIN-CONTAINING PROTEIN"/>
    <property type="match status" value="1"/>
</dbReference>
<dbReference type="AlphaFoldDB" id="A0AAE6IKJ5"/>
<dbReference type="GO" id="GO:0016651">
    <property type="term" value="F:oxidoreductase activity, acting on NAD(P)H"/>
    <property type="evidence" value="ECO:0007669"/>
    <property type="project" value="UniProtKB-ARBA"/>
</dbReference>
<dbReference type="SUPFAM" id="SSF52218">
    <property type="entry name" value="Flavoproteins"/>
    <property type="match status" value="1"/>
</dbReference>